<organism evidence="2 3">
    <name type="scientific">Raphidocelis subcapitata</name>
    <dbReference type="NCBI Taxonomy" id="307507"/>
    <lineage>
        <taxon>Eukaryota</taxon>
        <taxon>Viridiplantae</taxon>
        <taxon>Chlorophyta</taxon>
        <taxon>core chlorophytes</taxon>
        <taxon>Chlorophyceae</taxon>
        <taxon>CS clade</taxon>
        <taxon>Sphaeropleales</taxon>
        <taxon>Selenastraceae</taxon>
        <taxon>Raphidocelis</taxon>
    </lineage>
</organism>
<dbReference type="InterPro" id="IPR000387">
    <property type="entry name" value="Tyr_Pase_dom"/>
</dbReference>
<accession>A0A2V0PH69</accession>
<dbReference type="SUPFAM" id="SSF52799">
    <property type="entry name" value="(Phosphotyrosine protein) phosphatases II"/>
    <property type="match status" value="1"/>
</dbReference>
<dbReference type="InParanoid" id="A0A2V0PH69"/>
<dbReference type="Gene3D" id="3.90.190.10">
    <property type="entry name" value="Protein tyrosine phosphatase superfamily"/>
    <property type="match status" value="1"/>
</dbReference>
<dbReference type="PROSITE" id="PS00383">
    <property type="entry name" value="TYR_PHOSPHATASE_1"/>
    <property type="match status" value="1"/>
</dbReference>
<dbReference type="OrthoDB" id="432447at2759"/>
<evidence type="ECO:0000313" key="2">
    <source>
        <dbReference type="EMBL" id="GBF99208.1"/>
    </source>
</evidence>
<reference evidence="2 3" key="1">
    <citation type="journal article" date="2018" name="Sci. Rep.">
        <title>Raphidocelis subcapitata (=Pseudokirchneriella subcapitata) provides an insight into genome evolution and environmental adaptations in the Sphaeropleales.</title>
        <authorList>
            <person name="Suzuki S."/>
            <person name="Yamaguchi H."/>
            <person name="Nakajima N."/>
            <person name="Kawachi M."/>
        </authorList>
    </citation>
    <scope>NUCLEOTIDE SEQUENCE [LARGE SCALE GENOMIC DNA]</scope>
    <source>
        <strain evidence="2 3">NIES-35</strain>
    </source>
</reference>
<dbReference type="GO" id="GO:0016787">
    <property type="term" value="F:hydrolase activity"/>
    <property type="evidence" value="ECO:0007669"/>
    <property type="project" value="UniProtKB-ARBA"/>
</dbReference>
<dbReference type="PROSITE" id="PS50056">
    <property type="entry name" value="TYR_PHOSPHATASE_2"/>
    <property type="match status" value="1"/>
</dbReference>
<evidence type="ECO:0000259" key="1">
    <source>
        <dbReference type="PROSITE" id="PS50056"/>
    </source>
</evidence>
<evidence type="ECO:0000313" key="3">
    <source>
        <dbReference type="Proteomes" id="UP000247498"/>
    </source>
</evidence>
<protein>
    <submittedName>
        <fullName evidence="2">Phosphatase</fullName>
    </submittedName>
</protein>
<dbReference type="EMBL" id="BDRX01000149">
    <property type="protein sequence ID" value="GBF99208.1"/>
    <property type="molecule type" value="Genomic_DNA"/>
</dbReference>
<dbReference type="Proteomes" id="UP000247498">
    <property type="component" value="Unassembled WGS sequence"/>
</dbReference>
<dbReference type="InterPro" id="IPR029021">
    <property type="entry name" value="Prot-tyrosine_phosphatase-like"/>
</dbReference>
<name>A0A2V0PH69_9CHLO</name>
<dbReference type="Pfam" id="PF22785">
    <property type="entry name" value="Tc-R-P"/>
    <property type="match status" value="1"/>
</dbReference>
<sequence>MAQGPTASAVDYNFADTTAEEGAVAGAARPGARKQRCFADAAACPTTAAEVAEWVAFMQGAGVGAVVSLLSPDEVATYEAPGVEAAMRGAFGADGYARFNAKDAGAASPAAILDAIDALVASKAKVVVHCWGGGGRTGLIQAAWLARARGLPPADAAAAVVQHAKAAGVPRRVDVAALEAFLAEAGAAKA</sequence>
<gene>
    <name evidence="2" type="ORF">Rsub_12467</name>
</gene>
<dbReference type="AlphaFoldDB" id="A0A2V0PH69"/>
<keyword evidence="3" id="KW-1185">Reference proteome</keyword>
<dbReference type="InterPro" id="IPR016130">
    <property type="entry name" value="Tyr_Pase_AS"/>
</dbReference>
<feature type="domain" description="Tyrosine specific protein phosphatases" evidence="1">
    <location>
        <begin position="110"/>
        <end position="160"/>
    </location>
</feature>
<proteinExistence type="predicted"/>
<comment type="caution">
    <text evidence="2">The sequence shown here is derived from an EMBL/GenBank/DDBJ whole genome shotgun (WGS) entry which is preliminary data.</text>
</comment>
<dbReference type="STRING" id="307507.A0A2V0PH69"/>